<dbReference type="PROSITE" id="PS51257">
    <property type="entry name" value="PROKAR_LIPOPROTEIN"/>
    <property type="match status" value="1"/>
</dbReference>
<organism evidence="2 3">
    <name type="scientific">Mycoplasmopsis canis</name>
    <dbReference type="NCBI Taxonomy" id="29555"/>
    <lineage>
        <taxon>Bacteria</taxon>
        <taxon>Bacillati</taxon>
        <taxon>Mycoplasmatota</taxon>
        <taxon>Mycoplasmoidales</taxon>
        <taxon>Metamycoplasmataceae</taxon>
        <taxon>Mycoplasmopsis</taxon>
    </lineage>
</organism>
<dbReference type="RefSeq" id="WP_004794126.1">
    <property type="nucleotide sequence ID" value="NZ_LR215010.1"/>
</dbReference>
<evidence type="ECO:0000313" key="3">
    <source>
        <dbReference type="Proteomes" id="UP000290495"/>
    </source>
</evidence>
<dbReference type="EMBL" id="LR215010">
    <property type="protein sequence ID" value="VEU68563.1"/>
    <property type="molecule type" value="Genomic_DNA"/>
</dbReference>
<sequence>MKKITFLLNILAISSPLVITSCNFNSNNIHNETKQNRYSQFQYLLEKYYEENNFKRDTTFILDLVMKDNYLNYFQHKPTGKYYFDTYIDSVQEFNELVIDRFYELLSKTNIKDRPTKEEIVKEFESKFLNNKKLEEVLDKKRLYLKISNDIHFFDEMRYAIKDSEGKFNWVFLNDANSNEPMIKNNVIINNTQYLNVFVLEKEEKFKTKIFFFKSKSQRYNYFYNLLNKKYFIENKEIINFETSMIKDVVEISRKKFGIKQSDSYLLSSINYNVAKKDDNFLNNNHFIIKNESDLNTIFEKWYSILRLKNPNSNKELEIKKAKKDFEETFLENKTFEEVLLKNNIFIFEAKKDKYRVYKDKYETLMVTKENDTQIHLTNIRVSDFLLGWNNWEEPYDFSNEPKSERWLEVVIIPKNKEIIYTPKLKKSDLIVDLSFYNNFVKNN</sequence>
<protein>
    <recommendedName>
        <fullName evidence="4">Lipoprotein</fullName>
    </recommendedName>
</protein>
<feature type="chain" id="PRO_5019091189" description="Lipoprotein" evidence="1">
    <location>
        <begin position="20"/>
        <end position="444"/>
    </location>
</feature>
<proteinExistence type="predicted"/>
<dbReference type="AlphaFoldDB" id="A0A449APW0"/>
<reference evidence="2 3" key="1">
    <citation type="submission" date="2019-01" db="EMBL/GenBank/DDBJ databases">
        <authorList>
            <consortium name="Pathogen Informatics"/>
        </authorList>
    </citation>
    <scope>NUCLEOTIDE SEQUENCE [LARGE SCALE GENOMIC DNA]</scope>
    <source>
        <strain evidence="2 3">NCTC10146</strain>
    </source>
</reference>
<name>A0A449APW0_9BACT</name>
<evidence type="ECO:0000256" key="1">
    <source>
        <dbReference type="SAM" id="SignalP"/>
    </source>
</evidence>
<evidence type="ECO:0000313" key="2">
    <source>
        <dbReference type="EMBL" id="VEU68563.1"/>
    </source>
</evidence>
<evidence type="ECO:0008006" key="4">
    <source>
        <dbReference type="Google" id="ProtNLM"/>
    </source>
</evidence>
<accession>A0A449APW0</accession>
<dbReference type="Proteomes" id="UP000290495">
    <property type="component" value="Chromosome"/>
</dbReference>
<feature type="signal peptide" evidence="1">
    <location>
        <begin position="1"/>
        <end position="19"/>
    </location>
</feature>
<keyword evidence="1" id="KW-0732">Signal</keyword>
<gene>
    <name evidence="2" type="ORF">NCTC10146_00007</name>
</gene>